<evidence type="ECO:0000313" key="2">
    <source>
        <dbReference type="Proteomes" id="UP001178461"/>
    </source>
</evidence>
<organism evidence="1 2">
    <name type="scientific">Podarcis lilfordi</name>
    <name type="common">Lilford's wall lizard</name>
    <dbReference type="NCBI Taxonomy" id="74358"/>
    <lineage>
        <taxon>Eukaryota</taxon>
        <taxon>Metazoa</taxon>
        <taxon>Chordata</taxon>
        <taxon>Craniata</taxon>
        <taxon>Vertebrata</taxon>
        <taxon>Euteleostomi</taxon>
        <taxon>Lepidosauria</taxon>
        <taxon>Squamata</taxon>
        <taxon>Bifurcata</taxon>
        <taxon>Unidentata</taxon>
        <taxon>Episquamata</taxon>
        <taxon>Laterata</taxon>
        <taxon>Lacertibaenia</taxon>
        <taxon>Lacertidae</taxon>
        <taxon>Podarcis</taxon>
    </lineage>
</organism>
<proteinExistence type="predicted"/>
<sequence>MGQLYPFHNFITGSAFAHHYSGGITKHSRLRSTRGKTEVGTLIRHLTFKNKRLQVFLRESTNIVF</sequence>
<gene>
    <name evidence="1" type="ORF">PODLI_1B025954</name>
</gene>
<reference evidence="1" key="1">
    <citation type="submission" date="2022-12" db="EMBL/GenBank/DDBJ databases">
        <authorList>
            <person name="Alioto T."/>
            <person name="Alioto T."/>
            <person name="Gomez Garrido J."/>
        </authorList>
    </citation>
    <scope>NUCLEOTIDE SEQUENCE</scope>
</reference>
<evidence type="ECO:0000313" key="1">
    <source>
        <dbReference type="EMBL" id="CAI5775916.1"/>
    </source>
</evidence>
<accession>A0AA35P543</accession>
<dbReference type="EMBL" id="OX395130">
    <property type="protein sequence ID" value="CAI5775916.1"/>
    <property type="molecule type" value="Genomic_DNA"/>
</dbReference>
<dbReference type="Proteomes" id="UP001178461">
    <property type="component" value="Chromosome 5"/>
</dbReference>
<protein>
    <submittedName>
        <fullName evidence="1">Uncharacterized protein</fullName>
    </submittedName>
</protein>
<keyword evidence="2" id="KW-1185">Reference proteome</keyword>
<name>A0AA35P543_9SAUR</name>
<dbReference type="AlphaFoldDB" id="A0AA35P543"/>